<gene>
    <name evidence="5" type="ORF">CYFA0S_10e03158g</name>
</gene>
<feature type="compositionally biased region" description="Acidic residues" evidence="3">
    <location>
        <begin position="638"/>
        <end position="653"/>
    </location>
</feature>
<evidence type="ECO:0000256" key="2">
    <source>
        <dbReference type="SAM" id="Coils"/>
    </source>
</evidence>
<feature type="compositionally biased region" description="Basic and acidic residues" evidence="3">
    <location>
        <begin position="654"/>
        <end position="668"/>
    </location>
</feature>
<keyword evidence="1 2" id="KW-0175">Coiled coil</keyword>
<feature type="domain" description="GDP/GTP exchange factor Sec2 N-terminal" evidence="4">
    <location>
        <begin position="28"/>
        <end position="160"/>
    </location>
</feature>
<dbReference type="PhylomeDB" id="A0A061B5B0"/>
<dbReference type="GO" id="GO:0006887">
    <property type="term" value="P:exocytosis"/>
    <property type="evidence" value="ECO:0007669"/>
    <property type="project" value="TreeGrafter"/>
</dbReference>
<organism evidence="5">
    <name type="scientific">Cyberlindnera fabianii</name>
    <name type="common">Yeast</name>
    <name type="synonym">Hansenula fabianii</name>
    <dbReference type="NCBI Taxonomy" id="36022"/>
    <lineage>
        <taxon>Eukaryota</taxon>
        <taxon>Fungi</taxon>
        <taxon>Dikarya</taxon>
        <taxon>Ascomycota</taxon>
        <taxon>Saccharomycotina</taxon>
        <taxon>Saccharomycetes</taxon>
        <taxon>Phaffomycetales</taxon>
        <taxon>Phaffomycetaceae</taxon>
        <taxon>Cyberlindnera</taxon>
    </lineage>
</organism>
<protein>
    <submittedName>
        <fullName evidence="5">CYFA0S10e03158g1_1</fullName>
    </submittedName>
</protein>
<dbReference type="Pfam" id="PF25555">
    <property type="entry name" value="RAB3A-like_C"/>
    <property type="match status" value="1"/>
</dbReference>
<dbReference type="InterPro" id="IPR040351">
    <property type="entry name" value="RAB3IL/RAB3IP/Sec2"/>
</dbReference>
<dbReference type="VEuPathDB" id="FungiDB:BON22_1269"/>
<sequence>MSSEEENKRIFLQVTSLSTQLIESIEKQGTLEQKLAHLERENTHIKERTRQLEPIEERYRILQKENRELISRLGGLDDRLQTEIKEKEAAKDNVTKLEREVEDLSASLFEEANKMVADARRKEHEIQLRNDSLVTQLKEKDTVIDDLQSQLNLLKDVLHARDLEEEEVTSKRGSALFNTSDVNQKLIIYSPTIDAVRYDLKMFSEFKKFVKTIKDYDSIKDTDTKFIKKLLSDDVEPALRLDLSPGIAWLNKRSTVSAIIDGRVSISPVSGINETYRLNFQNDKASDTDVKSNLYTYPPHSPPVAMQEPCALCGEARDDILEHSRLYIMKVYSKQDSTSAVNNVTPAVSHTYPLCSYCLFRLRSVCELFAFLRSLKTDAWKLTNENMVKKAWIELARLRAKLFWAKVGIWDIDSNIVTTKVSTSTEDAVYKSIVGTADPSRMSIYSSTDSLVDPRTVDTNGYKSSPLINQIEESPQAVVVSSPPATPAKVVKAPVDGDDDEEDAVSLASHASISQEAIATETLKAPATIEKNGTLDEDGDDVDDIIGNYSHDEAEDEDEAGDAETAVPSKVGGLHIHTSVDEERPQDFLLDSSENTPIVSKIKSEVATPVLETGFDFEKQSTPTKDVEKEKVESKESEEPEEPEQPEDSEPLEQPEKPEAGATTKKESNPTTDDESEFVDA</sequence>
<dbReference type="SUPFAM" id="SSF144284">
    <property type="entry name" value="Sec2 N-terminal region"/>
    <property type="match status" value="1"/>
</dbReference>
<feature type="coiled-coil region" evidence="2">
    <location>
        <begin position="80"/>
        <end position="114"/>
    </location>
</feature>
<evidence type="ECO:0000256" key="3">
    <source>
        <dbReference type="SAM" id="MobiDB-lite"/>
    </source>
</evidence>
<dbReference type="GO" id="GO:0051286">
    <property type="term" value="C:cell tip"/>
    <property type="evidence" value="ECO:0007669"/>
    <property type="project" value="TreeGrafter"/>
</dbReference>
<dbReference type="GO" id="GO:0005085">
    <property type="term" value="F:guanyl-nucleotide exchange factor activity"/>
    <property type="evidence" value="ECO:0007669"/>
    <property type="project" value="InterPro"/>
</dbReference>
<accession>A0A061B5B0</accession>
<dbReference type="CDD" id="cd21044">
    <property type="entry name" value="Rab11BD_RAB3IP_like"/>
    <property type="match status" value="1"/>
</dbReference>
<feature type="compositionally biased region" description="Basic and acidic residues" evidence="3">
    <location>
        <begin position="625"/>
        <end position="637"/>
    </location>
</feature>
<feature type="region of interest" description="Disordered" evidence="3">
    <location>
        <begin position="481"/>
        <end position="501"/>
    </location>
</feature>
<dbReference type="Gene3D" id="6.10.140.910">
    <property type="match status" value="1"/>
</dbReference>
<dbReference type="EMBL" id="LK052895">
    <property type="protein sequence ID" value="CDR42861.1"/>
    <property type="molecule type" value="Genomic_DNA"/>
</dbReference>
<evidence type="ECO:0000256" key="1">
    <source>
        <dbReference type="ARBA" id="ARBA00023054"/>
    </source>
</evidence>
<dbReference type="InterPro" id="IPR009449">
    <property type="entry name" value="Sec2_N"/>
</dbReference>
<dbReference type="PANTHER" id="PTHR14430:SF0">
    <property type="entry name" value="SEC2P DOMAIN-CONTAINING PROTEIN"/>
    <property type="match status" value="1"/>
</dbReference>
<dbReference type="AlphaFoldDB" id="A0A061B5B0"/>
<evidence type="ECO:0000313" key="5">
    <source>
        <dbReference type="EMBL" id="CDR42861.1"/>
    </source>
</evidence>
<dbReference type="PANTHER" id="PTHR14430">
    <property type="entry name" value="RABIN3-RELATED"/>
    <property type="match status" value="1"/>
</dbReference>
<dbReference type="OrthoDB" id="1748564at2759"/>
<dbReference type="Pfam" id="PF06428">
    <property type="entry name" value="Sec2p"/>
    <property type="match status" value="1"/>
</dbReference>
<name>A0A061B5B0_CYBFA</name>
<dbReference type="GO" id="GO:0070319">
    <property type="term" value="C:Golgi to plasma membrane transport vesicle"/>
    <property type="evidence" value="ECO:0007669"/>
    <property type="project" value="TreeGrafter"/>
</dbReference>
<feature type="region of interest" description="Disordered" evidence="3">
    <location>
        <begin position="606"/>
        <end position="681"/>
    </location>
</feature>
<reference evidence="5" key="1">
    <citation type="journal article" date="2014" name="Genome Announc.">
        <title>Genome sequence of the yeast Cyberlindnera fabianii (Hansenula fabianii).</title>
        <authorList>
            <person name="Freel K.C."/>
            <person name="Sarilar V."/>
            <person name="Neuveglise C."/>
            <person name="Devillers H."/>
            <person name="Friedrich A."/>
            <person name="Schacherer J."/>
        </authorList>
    </citation>
    <scope>NUCLEOTIDE SEQUENCE</scope>
    <source>
        <strain evidence="5">YJS4271</strain>
    </source>
</reference>
<feature type="compositionally biased region" description="Acidic residues" evidence="3">
    <location>
        <begin position="672"/>
        <end position="681"/>
    </location>
</feature>
<evidence type="ECO:0000259" key="4">
    <source>
        <dbReference type="Pfam" id="PF06428"/>
    </source>
</evidence>
<proteinExistence type="predicted"/>